<feature type="active site" evidence="10">
    <location>
        <position position="283"/>
    </location>
</feature>
<evidence type="ECO:0000256" key="10">
    <source>
        <dbReference type="HAMAP-Rule" id="MF_01815"/>
    </source>
</evidence>
<feature type="domain" description="Beta-ketoacyl-[acyl-carrier-protein] synthase III C-terminal" evidence="11">
    <location>
        <begin position="237"/>
        <end position="326"/>
    </location>
</feature>
<comment type="subcellular location">
    <subcellularLocation>
        <location evidence="10">Cytoplasm</location>
    </subcellularLocation>
</comment>
<feature type="domain" description="Beta-ketoacyl-[acyl-carrier-protein] synthase III N-terminal" evidence="12">
    <location>
        <begin position="110"/>
        <end position="181"/>
    </location>
</feature>
<dbReference type="GO" id="GO:0044550">
    <property type="term" value="P:secondary metabolite biosynthetic process"/>
    <property type="evidence" value="ECO:0007669"/>
    <property type="project" value="TreeGrafter"/>
</dbReference>
<comment type="pathway">
    <text evidence="10">Lipid metabolism; fatty acid biosynthesis.</text>
</comment>
<dbReference type="NCBIfam" id="NF006829">
    <property type="entry name" value="PRK09352.1"/>
    <property type="match status" value="1"/>
</dbReference>
<dbReference type="AlphaFoldDB" id="F2NDF0"/>
<dbReference type="InterPro" id="IPR004655">
    <property type="entry name" value="FabH"/>
</dbReference>
<dbReference type="Gene3D" id="3.40.47.10">
    <property type="match status" value="1"/>
</dbReference>
<dbReference type="NCBIfam" id="TIGR00747">
    <property type="entry name" value="fabH"/>
    <property type="match status" value="1"/>
</dbReference>
<keyword evidence="3 10" id="KW-0444">Lipid biosynthesis</keyword>
<dbReference type="KEGG" id="dao:Desac_2187"/>
<evidence type="ECO:0000313" key="13">
    <source>
        <dbReference type="EMBL" id="AEB10016.1"/>
    </source>
</evidence>
<dbReference type="Pfam" id="PF08541">
    <property type="entry name" value="ACP_syn_III_C"/>
    <property type="match status" value="1"/>
</dbReference>
<dbReference type="CDD" id="cd00830">
    <property type="entry name" value="KAS_III"/>
    <property type="match status" value="1"/>
</dbReference>
<dbReference type="STRING" id="880072.Desac_2187"/>
<comment type="subunit">
    <text evidence="10">Homodimer.</text>
</comment>
<comment type="catalytic activity">
    <reaction evidence="10">
        <text>malonyl-[ACP] + acetyl-CoA + H(+) = 3-oxobutanoyl-[ACP] + CO2 + CoA</text>
        <dbReference type="Rhea" id="RHEA:12080"/>
        <dbReference type="Rhea" id="RHEA-COMP:9623"/>
        <dbReference type="Rhea" id="RHEA-COMP:9625"/>
        <dbReference type="ChEBI" id="CHEBI:15378"/>
        <dbReference type="ChEBI" id="CHEBI:16526"/>
        <dbReference type="ChEBI" id="CHEBI:57287"/>
        <dbReference type="ChEBI" id="CHEBI:57288"/>
        <dbReference type="ChEBI" id="CHEBI:78449"/>
        <dbReference type="ChEBI" id="CHEBI:78450"/>
        <dbReference type="EC" id="2.3.1.180"/>
    </reaction>
</comment>
<dbReference type="InterPro" id="IPR013751">
    <property type="entry name" value="ACP_syn_III_N"/>
</dbReference>
<feature type="active site" evidence="10">
    <location>
        <position position="116"/>
    </location>
</feature>
<dbReference type="eggNOG" id="COG0332">
    <property type="taxonomic scope" value="Bacteria"/>
</dbReference>
<comment type="similarity">
    <text evidence="1 10">Belongs to the thiolase-like superfamily. FabH family.</text>
</comment>
<comment type="domain">
    <text evidence="10">The last Arg residue of the ACP-binding site is essential for the weak association between ACP/AcpP and FabH.</text>
</comment>
<evidence type="ECO:0000256" key="2">
    <source>
        <dbReference type="ARBA" id="ARBA00022490"/>
    </source>
</evidence>
<evidence type="ECO:0000256" key="4">
    <source>
        <dbReference type="ARBA" id="ARBA00022679"/>
    </source>
</evidence>
<keyword evidence="4 10" id="KW-0808">Transferase</keyword>
<gene>
    <name evidence="10" type="primary">fabH</name>
    <name evidence="13" type="ordered locus">Desac_2187</name>
</gene>
<dbReference type="InterPro" id="IPR016039">
    <property type="entry name" value="Thiolase-like"/>
</dbReference>
<protein>
    <recommendedName>
        <fullName evidence="10">Beta-ketoacyl-[acyl-carrier-protein] synthase III</fullName>
        <shortName evidence="10">Beta-ketoacyl-ACP synthase III</shortName>
        <shortName evidence="10">KAS III</shortName>
        <ecNumber evidence="10">2.3.1.180</ecNumber>
    </recommendedName>
    <alternativeName>
        <fullName evidence="10">3-oxoacyl-[acyl-carrier-protein] synthase 3</fullName>
    </alternativeName>
    <alternativeName>
        <fullName evidence="10">3-oxoacyl-[acyl-carrier-protein] synthase III</fullName>
    </alternativeName>
</protein>
<evidence type="ECO:0000256" key="9">
    <source>
        <dbReference type="ARBA" id="ARBA00023315"/>
    </source>
</evidence>
<dbReference type="RefSeq" id="WP_013707125.1">
    <property type="nucleotide sequence ID" value="NC_015388.1"/>
</dbReference>
<sequence>MSSDPIGILGTGAYLPEPVLTNADLEKMVDTSDKWIMERTGIKERRVAAPEEDVATMGEAASRQALENAGIALEDLRYIIVGSNTPNYMFPATAIRIQHSLGLDNKLGAFDIQAGCSGFNYALHVAENLIKGNSGYALVVGVDANTRMLDFTDRTTCVLFGDGAGAVVIGPTDRSRLMASFVASRYNGRLYLENEFSHLNSPFLPKPPLTAHYLFMDGPDIFKFAVRAVQESIQRILQEAGMNREDIDYLIIHQANYRILETGARFAKVPMDKVYINVDRYGNTSAASIPIALHEALLEGKIQKGDKVLLVSFGAGVTWAATALEWLS</sequence>
<dbReference type="PANTHER" id="PTHR34069:SF2">
    <property type="entry name" value="BETA-KETOACYL-[ACYL-CARRIER-PROTEIN] SYNTHASE III"/>
    <property type="match status" value="1"/>
</dbReference>
<dbReference type="EC" id="2.3.1.180" evidence="10"/>
<evidence type="ECO:0000313" key="14">
    <source>
        <dbReference type="Proteomes" id="UP000000483"/>
    </source>
</evidence>
<dbReference type="GO" id="GO:0033818">
    <property type="term" value="F:beta-ketoacyl-acyl-carrier-protein synthase III activity"/>
    <property type="evidence" value="ECO:0007669"/>
    <property type="project" value="UniProtKB-UniRule"/>
</dbReference>
<evidence type="ECO:0000259" key="12">
    <source>
        <dbReference type="Pfam" id="PF08545"/>
    </source>
</evidence>
<keyword evidence="14" id="KW-1185">Reference proteome</keyword>
<keyword evidence="7 10" id="KW-0275">Fatty acid biosynthesis</keyword>
<comment type="function">
    <text evidence="10">Catalyzes the condensation reaction of fatty acid synthesis by the addition to an acyl acceptor of two carbons from malonyl-ACP. Catalyzes the first condensation reaction which initiates fatty acid synthesis and may therefore play a role in governing the total rate of fatty acid production. Possesses both acetoacetyl-ACP synthase and acetyl transacylase activities. Its substrate specificity determines the biosynthesis of branched-chain and/or straight-chain of fatty acids.</text>
</comment>
<feature type="active site" evidence="10">
    <location>
        <position position="253"/>
    </location>
</feature>
<dbReference type="SUPFAM" id="SSF53901">
    <property type="entry name" value="Thiolase-like"/>
    <property type="match status" value="1"/>
</dbReference>
<dbReference type="GO" id="GO:0004315">
    <property type="term" value="F:3-oxoacyl-[acyl-carrier-protein] synthase activity"/>
    <property type="evidence" value="ECO:0007669"/>
    <property type="project" value="InterPro"/>
</dbReference>
<keyword evidence="6 10" id="KW-0443">Lipid metabolism</keyword>
<dbReference type="OrthoDB" id="9815506at2"/>
<dbReference type="InterPro" id="IPR013747">
    <property type="entry name" value="ACP_syn_III_C"/>
</dbReference>
<reference evidence="14" key="2">
    <citation type="submission" date="2011-03" db="EMBL/GenBank/DDBJ databases">
        <title>The complete genome of Desulfobacca acetoxidans DSM 11109.</title>
        <authorList>
            <consortium name="US DOE Joint Genome Institute (JGI-PGF)"/>
            <person name="Lucas S."/>
            <person name="Copeland A."/>
            <person name="Lapidus A."/>
            <person name="Bruce D."/>
            <person name="Goodwin L."/>
            <person name="Pitluck S."/>
            <person name="Peters L."/>
            <person name="Kyrpides N."/>
            <person name="Mavromatis K."/>
            <person name="Ivanova N."/>
            <person name="Ovchinnikova G."/>
            <person name="Teshima H."/>
            <person name="Detter J.C."/>
            <person name="Han C."/>
            <person name="Land M."/>
            <person name="Hauser L."/>
            <person name="Markowitz V."/>
            <person name="Cheng J.-F."/>
            <person name="Hugenholtz P."/>
            <person name="Woyke T."/>
            <person name="Wu D."/>
            <person name="Spring S."/>
            <person name="Schueler E."/>
            <person name="Brambilla E."/>
            <person name="Klenk H.-P."/>
            <person name="Eisen J.A."/>
        </authorList>
    </citation>
    <scope>NUCLEOTIDE SEQUENCE [LARGE SCALE GENOMIC DNA]</scope>
    <source>
        <strain evidence="14">ATCC 700848 / DSM 11109 / ASRB2</strain>
    </source>
</reference>
<dbReference type="EMBL" id="CP002629">
    <property type="protein sequence ID" value="AEB10016.1"/>
    <property type="molecule type" value="Genomic_DNA"/>
</dbReference>
<evidence type="ECO:0000256" key="6">
    <source>
        <dbReference type="ARBA" id="ARBA00023098"/>
    </source>
</evidence>
<dbReference type="PANTHER" id="PTHR34069">
    <property type="entry name" value="3-OXOACYL-[ACYL-CARRIER-PROTEIN] SYNTHASE 3"/>
    <property type="match status" value="1"/>
</dbReference>
<dbReference type="HOGENOM" id="CLU_039592_3_1_7"/>
<evidence type="ECO:0000259" key="11">
    <source>
        <dbReference type="Pfam" id="PF08541"/>
    </source>
</evidence>
<proteinExistence type="inferred from homology"/>
<feature type="region of interest" description="ACP-binding" evidence="10">
    <location>
        <begin position="254"/>
        <end position="258"/>
    </location>
</feature>
<keyword evidence="5 10" id="KW-0276">Fatty acid metabolism</keyword>
<name>F2NDF0_DESAR</name>
<evidence type="ECO:0000256" key="8">
    <source>
        <dbReference type="ARBA" id="ARBA00023268"/>
    </source>
</evidence>
<evidence type="ECO:0000256" key="5">
    <source>
        <dbReference type="ARBA" id="ARBA00022832"/>
    </source>
</evidence>
<keyword evidence="2 10" id="KW-0963">Cytoplasm</keyword>
<reference evidence="13 14" key="1">
    <citation type="journal article" date="2011" name="Stand. Genomic Sci.">
        <title>Complete genome sequence of the acetate-degrading sulfate reducer Desulfobacca acetoxidans type strain (ASRB2).</title>
        <authorList>
            <person name="Goker M."/>
            <person name="Teshima H."/>
            <person name="Lapidus A."/>
            <person name="Nolan M."/>
            <person name="Lucas S."/>
            <person name="Hammon N."/>
            <person name="Deshpande S."/>
            <person name="Cheng J.F."/>
            <person name="Tapia R."/>
            <person name="Han C."/>
            <person name="Goodwin L."/>
            <person name="Pitluck S."/>
            <person name="Huntemann M."/>
            <person name="Liolios K."/>
            <person name="Ivanova N."/>
            <person name="Pagani I."/>
            <person name="Mavromatis K."/>
            <person name="Ovchinikova G."/>
            <person name="Pati A."/>
            <person name="Chen A."/>
            <person name="Palaniappan K."/>
            <person name="Land M."/>
            <person name="Hauser L."/>
            <person name="Brambilla E.M."/>
            <person name="Rohde M."/>
            <person name="Spring S."/>
            <person name="Detter J.C."/>
            <person name="Woyke T."/>
            <person name="Bristow J."/>
            <person name="Eisen J.A."/>
            <person name="Markowitz V."/>
            <person name="Hugenholtz P."/>
            <person name="Kyrpides N.C."/>
            <person name="Klenk H.P."/>
        </authorList>
    </citation>
    <scope>NUCLEOTIDE SEQUENCE [LARGE SCALE GENOMIC DNA]</scope>
    <source>
        <strain evidence="14">ATCC 700848 / DSM 11109 / ASRB2</strain>
    </source>
</reference>
<evidence type="ECO:0000256" key="7">
    <source>
        <dbReference type="ARBA" id="ARBA00023160"/>
    </source>
</evidence>
<dbReference type="Proteomes" id="UP000000483">
    <property type="component" value="Chromosome"/>
</dbReference>
<dbReference type="Pfam" id="PF08545">
    <property type="entry name" value="ACP_syn_III"/>
    <property type="match status" value="1"/>
</dbReference>
<evidence type="ECO:0000256" key="1">
    <source>
        <dbReference type="ARBA" id="ARBA00008642"/>
    </source>
</evidence>
<evidence type="ECO:0000256" key="3">
    <source>
        <dbReference type="ARBA" id="ARBA00022516"/>
    </source>
</evidence>
<keyword evidence="9 10" id="KW-0012">Acyltransferase</keyword>
<organism evidence="13 14">
    <name type="scientific">Desulfobacca acetoxidans (strain ATCC 700848 / DSM 11109 / ASRB2)</name>
    <dbReference type="NCBI Taxonomy" id="880072"/>
    <lineage>
        <taxon>Bacteria</taxon>
        <taxon>Pseudomonadati</taxon>
        <taxon>Thermodesulfobacteriota</taxon>
        <taxon>Desulfobaccia</taxon>
        <taxon>Desulfobaccales</taxon>
        <taxon>Desulfobaccaceae</taxon>
        <taxon>Desulfobacca</taxon>
    </lineage>
</organism>
<dbReference type="HAMAP" id="MF_01815">
    <property type="entry name" value="FabH"/>
    <property type="match status" value="1"/>
</dbReference>
<accession>F2NDF0</accession>
<dbReference type="UniPathway" id="UPA00094"/>
<keyword evidence="8 10" id="KW-0511">Multifunctional enzyme</keyword>
<dbReference type="GO" id="GO:0006633">
    <property type="term" value="P:fatty acid biosynthetic process"/>
    <property type="evidence" value="ECO:0007669"/>
    <property type="project" value="UniProtKB-UniRule"/>
</dbReference>
<dbReference type="GO" id="GO:0005737">
    <property type="term" value="C:cytoplasm"/>
    <property type="evidence" value="ECO:0007669"/>
    <property type="project" value="UniProtKB-SubCell"/>
</dbReference>